<gene>
    <name evidence="1" type="primary">Trappc2</name>
    <name evidence="1" type="ORF">TCON_1931</name>
</gene>
<dbReference type="PANTHER" id="PTHR12403">
    <property type="entry name" value="TRAFFICKING PROTEIN PARTICLE COMPLEX SUBUNIT 2"/>
    <property type="match status" value="1"/>
</dbReference>
<comment type="caution">
    <text evidence="1">The sequence shown here is derived from an EMBL/GenBank/DDBJ whole genome shotgun (WGS) entry which is preliminary data.</text>
</comment>
<organism evidence="1 2">
    <name type="scientific">Astathelohania contejeani</name>
    <dbReference type="NCBI Taxonomy" id="164912"/>
    <lineage>
        <taxon>Eukaryota</taxon>
        <taxon>Fungi</taxon>
        <taxon>Fungi incertae sedis</taxon>
        <taxon>Microsporidia</taxon>
        <taxon>Astathelohaniidae</taxon>
        <taxon>Astathelohania</taxon>
    </lineage>
</organism>
<evidence type="ECO:0000313" key="2">
    <source>
        <dbReference type="Proteomes" id="UP001516464"/>
    </source>
</evidence>
<dbReference type="SUPFAM" id="SSF64356">
    <property type="entry name" value="SNARE-like"/>
    <property type="match status" value="1"/>
</dbReference>
<dbReference type="Pfam" id="PF04628">
    <property type="entry name" value="Sedlin_N"/>
    <property type="match status" value="1"/>
</dbReference>
<dbReference type="EMBL" id="SBIQ01000168">
    <property type="protein sequence ID" value="KAF7682855.1"/>
    <property type="molecule type" value="Genomic_DNA"/>
</dbReference>
<protein>
    <submittedName>
        <fullName evidence="1">Trafficking protein particle complex subunit 2</fullName>
    </submittedName>
</protein>
<accession>A0ABQ7HXG8</accession>
<keyword evidence="2" id="KW-1185">Reference proteome</keyword>
<dbReference type="Gene3D" id="3.30.450.70">
    <property type="match status" value="1"/>
</dbReference>
<proteinExistence type="predicted"/>
<evidence type="ECO:0000313" key="1">
    <source>
        <dbReference type="EMBL" id="KAF7682855.1"/>
    </source>
</evidence>
<dbReference type="InterPro" id="IPR011012">
    <property type="entry name" value="Longin-like_dom_sf"/>
</dbReference>
<dbReference type="Proteomes" id="UP001516464">
    <property type="component" value="Unassembled WGS sequence"/>
</dbReference>
<name>A0ABQ7HXG8_9MICR</name>
<dbReference type="InterPro" id="IPR006722">
    <property type="entry name" value="Sedlin"/>
</dbReference>
<sequence length="140" mass="16785">MANEKGELIIIINTENDIVYQKEFNIETEREYISMYLLAYASMDILDELVLLNNNMFYDTIGNQFGKKVSVFIMYCGFKIIYVNTARKSQDVYKFLDFISKKYNREMMEPFYDSDCMLKSSVFDRHVIEFYKRVNKMRSI</sequence>
<reference evidence="1 2" key="1">
    <citation type="submission" date="2019-01" db="EMBL/GenBank/DDBJ databases">
        <title>Genomes sequencing and comparative genomics of infectious freshwater microsporidia, Cucumispora dikerogammari and Thelohania contejeani.</title>
        <authorList>
            <person name="Cormier A."/>
            <person name="Giraud I."/>
            <person name="Wattier R."/>
            <person name="Teixeira M."/>
            <person name="Grandjean F."/>
            <person name="Rigaud T."/>
            <person name="Cordaux R."/>
        </authorList>
    </citation>
    <scope>NUCLEOTIDE SEQUENCE [LARGE SCALE GENOMIC DNA]</scope>
    <source>
        <strain evidence="1">T1</strain>
        <tissue evidence="1">Spores</tissue>
    </source>
</reference>